<reference evidence="2 3" key="1">
    <citation type="submission" date="2019-03" db="EMBL/GenBank/DDBJ databases">
        <title>Genomic Encyclopedia of Type Strains, Phase IV (KMG-IV): sequencing the most valuable type-strain genomes for metagenomic binning, comparative biology and taxonomic classification.</title>
        <authorList>
            <person name="Goeker M."/>
        </authorList>
    </citation>
    <scope>NUCLEOTIDE SEQUENCE [LARGE SCALE GENOMIC DNA]</scope>
    <source>
        <strain evidence="2 3">DSM 7445</strain>
    </source>
</reference>
<evidence type="ECO:0000313" key="2">
    <source>
        <dbReference type="EMBL" id="TCS37417.1"/>
    </source>
</evidence>
<dbReference type="OrthoDB" id="8703931at2"/>
<evidence type="ECO:0000313" key="3">
    <source>
        <dbReference type="Proteomes" id="UP000295382"/>
    </source>
</evidence>
<feature type="transmembrane region" description="Helical" evidence="1">
    <location>
        <begin position="48"/>
        <end position="70"/>
    </location>
</feature>
<sequence length="149" mass="16628">MTLRWYQPEQAITGPSYSPWFKILATVVSIALAGYGISVAVRFPILQFGIGVKLLLLGAAVMLGVSYYWFLRARTTIDDKGIRQTWLYTKQVAWSDVRGVKMLGIPYASGIFPPRLVVRTGNSFMTFNGGNQALLIEFAKLALAYQNTR</sequence>
<feature type="transmembrane region" description="Helical" evidence="1">
    <location>
        <begin position="20"/>
        <end position="41"/>
    </location>
</feature>
<keyword evidence="1" id="KW-1133">Transmembrane helix</keyword>
<evidence type="ECO:0008006" key="4">
    <source>
        <dbReference type="Google" id="ProtNLM"/>
    </source>
</evidence>
<name>A0A4R3HVX4_PAULE</name>
<dbReference type="AlphaFoldDB" id="A0A4R3HVX4"/>
<protein>
    <recommendedName>
        <fullName evidence="4">PH (Pleckstrin Homology) domain-containing protein</fullName>
    </recommendedName>
</protein>
<proteinExistence type="predicted"/>
<organism evidence="2 3">
    <name type="scientific">Paucimonas lemoignei</name>
    <name type="common">Pseudomonas lemoignei</name>
    <dbReference type="NCBI Taxonomy" id="29443"/>
    <lineage>
        <taxon>Bacteria</taxon>
        <taxon>Pseudomonadati</taxon>
        <taxon>Pseudomonadota</taxon>
        <taxon>Betaproteobacteria</taxon>
        <taxon>Burkholderiales</taxon>
        <taxon>Burkholderiaceae</taxon>
        <taxon>Paucimonas</taxon>
    </lineage>
</organism>
<dbReference type="EMBL" id="SLZQ01000004">
    <property type="protein sequence ID" value="TCS37417.1"/>
    <property type="molecule type" value="Genomic_DNA"/>
</dbReference>
<evidence type="ECO:0000256" key="1">
    <source>
        <dbReference type="SAM" id="Phobius"/>
    </source>
</evidence>
<gene>
    <name evidence="2" type="ORF">EDC30_104220</name>
</gene>
<keyword evidence="1" id="KW-0812">Transmembrane</keyword>
<accession>A0A4R3HVX4</accession>
<comment type="caution">
    <text evidence="2">The sequence shown here is derived from an EMBL/GenBank/DDBJ whole genome shotgun (WGS) entry which is preliminary data.</text>
</comment>
<dbReference type="Proteomes" id="UP000295382">
    <property type="component" value="Unassembled WGS sequence"/>
</dbReference>
<keyword evidence="1" id="KW-0472">Membrane</keyword>
<keyword evidence="3" id="KW-1185">Reference proteome</keyword>